<protein>
    <submittedName>
        <fullName evidence="2">Uncharacterized protein</fullName>
    </submittedName>
</protein>
<dbReference type="EMBL" id="JXTB01000021">
    <property type="protein sequence ID" value="PON75957.1"/>
    <property type="molecule type" value="Genomic_DNA"/>
</dbReference>
<evidence type="ECO:0000313" key="3">
    <source>
        <dbReference type="Proteomes" id="UP000237105"/>
    </source>
</evidence>
<feature type="region of interest" description="Disordered" evidence="1">
    <location>
        <begin position="1"/>
        <end position="34"/>
    </location>
</feature>
<dbReference type="AlphaFoldDB" id="A0A2P5DRN3"/>
<accession>A0A2P5DRN3</accession>
<feature type="compositionally biased region" description="Basic and acidic residues" evidence="1">
    <location>
        <begin position="8"/>
        <end position="19"/>
    </location>
</feature>
<sequence>MIDAHVINNDESHHEEPKISGRTLGLFDNENSSEEENQEWIKEEELQNNTCESSAFDIQIIMPLPSIKDHIYDNPI</sequence>
<dbReference type="Proteomes" id="UP000237105">
    <property type="component" value="Unassembled WGS sequence"/>
</dbReference>
<organism evidence="2 3">
    <name type="scientific">Parasponia andersonii</name>
    <name type="common">Sponia andersonii</name>
    <dbReference type="NCBI Taxonomy" id="3476"/>
    <lineage>
        <taxon>Eukaryota</taxon>
        <taxon>Viridiplantae</taxon>
        <taxon>Streptophyta</taxon>
        <taxon>Embryophyta</taxon>
        <taxon>Tracheophyta</taxon>
        <taxon>Spermatophyta</taxon>
        <taxon>Magnoliopsida</taxon>
        <taxon>eudicotyledons</taxon>
        <taxon>Gunneridae</taxon>
        <taxon>Pentapetalae</taxon>
        <taxon>rosids</taxon>
        <taxon>fabids</taxon>
        <taxon>Rosales</taxon>
        <taxon>Cannabaceae</taxon>
        <taxon>Parasponia</taxon>
    </lineage>
</organism>
<evidence type="ECO:0000313" key="2">
    <source>
        <dbReference type="EMBL" id="PON75957.1"/>
    </source>
</evidence>
<proteinExistence type="predicted"/>
<keyword evidence="3" id="KW-1185">Reference proteome</keyword>
<comment type="caution">
    <text evidence="2">The sequence shown here is derived from an EMBL/GenBank/DDBJ whole genome shotgun (WGS) entry which is preliminary data.</text>
</comment>
<gene>
    <name evidence="2" type="ORF">PanWU01x14_039080</name>
</gene>
<name>A0A2P5DRN3_PARAD</name>
<evidence type="ECO:0000256" key="1">
    <source>
        <dbReference type="SAM" id="MobiDB-lite"/>
    </source>
</evidence>
<reference evidence="3" key="1">
    <citation type="submission" date="2016-06" db="EMBL/GenBank/DDBJ databases">
        <title>Parallel loss of symbiosis genes in relatives of nitrogen-fixing non-legume Parasponia.</title>
        <authorList>
            <person name="Van Velzen R."/>
            <person name="Holmer R."/>
            <person name="Bu F."/>
            <person name="Rutten L."/>
            <person name="Van Zeijl A."/>
            <person name="Liu W."/>
            <person name="Santuari L."/>
            <person name="Cao Q."/>
            <person name="Sharma T."/>
            <person name="Shen D."/>
            <person name="Roswanjaya Y."/>
            <person name="Wardhani T."/>
            <person name="Kalhor M.S."/>
            <person name="Jansen J."/>
            <person name="Van den Hoogen J."/>
            <person name="Gungor B."/>
            <person name="Hartog M."/>
            <person name="Hontelez J."/>
            <person name="Verver J."/>
            <person name="Yang W.-C."/>
            <person name="Schijlen E."/>
            <person name="Repin R."/>
            <person name="Schilthuizen M."/>
            <person name="Schranz E."/>
            <person name="Heidstra R."/>
            <person name="Miyata K."/>
            <person name="Fedorova E."/>
            <person name="Kohlen W."/>
            <person name="Bisseling T."/>
            <person name="Smit S."/>
            <person name="Geurts R."/>
        </authorList>
    </citation>
    <scope>NUCLEOTIDE SEQUENCE [LARGE SCALE GENOMIC DNA]</scope>
    <source>
        <strain evidence="3">cv. WU1-14</strain>
    </source>
</reference>